<accession>A0A7G9ZAH4</accession>
<dbReference type="AlphaFoldDB" id="A0A7G9ZAH4"/>
<protein>
    <submittedName>
        <fullName evidence="1">Uncharacterized protein</fullName>
    </submittedName>
</protein>
<reference evidence="1" key="1">
    <citation type="submission" date="2020-06" db="EMBL/GenBank/DDBJ databases">
        <title>Unique genomic features of the anaerobic methanotrophic archaea.</title>
        <authorList>
            <person name="Chadwick G.L."/>
            <person name="Skennerton C.T."/>
            <person name="Laso-Perez R."/>
            <person name="Leu A.O."/>
            <person name="Speth D.R."/>
            <person name="Yu H."/>
            <person name="Morgan-Lang C."/>
            <person name="Hatzenpichler R."/>
            <person name="Goudeau D."/>
            <person name="Malmstrom R."/>
            <person name="Brazelton W.J."/>
            <person name="Woyke T."/>
            <person name="Hallam S.J."/>
            <person name="Tyson G.W."/>
            <person name="Wegener G."/>
            <person name="Boetius A."/>
            <person name="Orphan V."/>
        </authorList>
    </citation>
    <scope>NUCLEOTIDE SEQUENCE</scope>
</reference>
<organism evidence="1">
    <name type="scientific">Candidatus Methanophaga sp. ANME-1 ERB7</name>
    <dbReference type="NCBI Taxonomy" id="2759913"/>
    <lineage>
        <taxon>Archaea</taxon>
        <taxon>Methanobacteriati</taxon>
        <taxon>Methanobacteriota</taxon>
        <taxon>Stenosarchaea group</taxon>
        <taxon>Methanomicrobia</taxon>
        <taxon>Candidatus Methanophagales</taxon>
        <taxon>Candidatus Methanophagaceae</taxon>
        <taxon>Candidatus Methanophaga</taxon>
    </lineage>
</organism>
<dbReference type="EMBL" id="MT631684">
    <property type="protein sequence ID" value="QNO57258.1"/>
    <property type="molecule type" value="Genomic_DNA"/>
</dbReference>
<gene>
    <name evidence="1" type="ORF">HCLJFGEB_00002</name>
</gene>
<evidence type="ECO:0000313" key="1">
    <source>
        <dbReference type="EMBL" id="QNO57258.1"/>
    </source>
</evidence>
<sequence>MLGKIGRADLLRKLFPETSIIITIEEKDRTRITRKEEIFADVEIKRGRNSD</sequence>
<name>A0A7G9ZAH4_9EURY</name>
<proteinExistence type="predicted"/>